<dbReference type="KEGG" id="xcb:XC_4032"/>
<dbReference type="Proteomes" id="UP000000420">
    <property type="component" value="Chromosome"/>
</dbReference>
<evidence type="ECO:0000256" key="1">
    <source>
        <dbReference type="SAM" id="MobiDB-lite"/>
    </source>
</evidence>
<proteinExistence type="predicted"/>
<name>A0A0H2XC96_XANC8</name>
<sequence>MTQPFHTSRRLALVALWVAVVAPSAWGQGYPMAQAGREGVGPRDSRSFSDTIRRVQRSTGGQILGAESVPFGDSRLTRVKYMDERGRVHIVYHPEGGQGGPPPANARSPAPSPSDAPPPPRADHQ</sequence>
<feature type="compositionally biased region" description="Pro residues" evidence="1">
    <location>
        <begin position="100"/>
        <end position="125"/>
    </location>
</feature>
<dbReference type="AlphaFoldDB" id="A0A0H2XC96"/>
<accession>A0A0H2XC96</accession>
<dbReference type="HOGENOM" id="CLU_161449_0_0_6"/>
<gene>
    <name evidence="2" type="ordered locus">XC_4032</name>
</gene>
<protein>
    <submittedName>
        <fullName evidence="2">Uncharacterized protein</fullName>
    </submittedName>
</protein>
<feature type="region of interest" description="Disordered" evidence="1">
    <location>
        <begin position="92"/>
        <end position="125"/>
    </location>
</feature>
<dbReference type="EMBL" id="CP000050">
    <property type="protein sequence ID" value="AAY51071.1"/>
    <property type="molecule type" value="Genomic_DNA"/>
</dbReference>
<organism evidence="2 3">
    <name type="scientific">Xanthomonas campestris pv. campestris (strain 8004)</name>
    <dbReference type="NCBI Taxonomy" id="314565"/>
    <lineage>
        <taxon>Bacteria</taxon>
        <taxon>Pseudomonadati</taxon>
        <taxon>Pseudomonadota</taxon>
        <taxon>Gammaproteobacteria</taxon>
        <taxon>Lysobacterales</taxon>
        <taxon>Lysobacteraceae</taxon>
        <taxon>Xanthomonas</taxon>
    </lineage>
</organism>
<reference evidence="2 3" key="1">
    <citation type="journal article" date="2005" name="Genome Res.">
        <title>Comparative and functional genomic analyses of the pathogenicity of phytopathogen Xanthomonas campestris pv. campestris.</title>
        <authorList>
            <person name="Qian W."/>
            <person name="Jia Y."/>
            <person name="Ren S.X."/>
            <person name="He Y.Q."/>
            <person name="Feng J.X."/>
            <person name="Lu L.F."/>
            <person name="Sun Q."/>
            <person name="Ying G."/>
            <person name="Tang D.J."/>
            <person name="Tang H."/>
            <person name="Wu W."/>
            <person name="Hao P."/>
            <person name="Wang L."/>
            <person name="Jiang B.L."/>
            <person name="Zeng S."/>
            <person name="Gu W.Y."/>
            <person name="Lu G."/>
            <person name="Rong L."/>
            <person name="Tian Y."/>
            <person name="Yao Z."/>
            <person name="Fu G."/>
            <person name="Chen B."/>
            <person name="Fang R."/>
            <person name="Qiang B."/>
            <person name="Chen Z."/>
            <person name="Zhao G.P."/>
            <person name="Tang J.L."/>
            <person name="He C."/>
        </authorList>
    </citation>
    <scope>NUCLEOTIDE SEQUENCE [LARGE SCALE GENOMIC DNA]</scope>
    <source>
        <strain evidence="2 3">8004</strain>
    </source>
</reference>
<evidence type="ECO:0000313" key="2">
    <source>
        <dbReference type="EMBL" id="AAY51071.1"/>
    </source>
</evidence>
<evidence type="ECO:0000313" key="3">
    <source>
        <dbReference type="Proteomes" id="UP000000420"/>
    </source>
</evidence>